<dbReference type="InterPro" id="IPR008775">
    <property type="entry name" value="Phytyl_CoA_dOase-like"/>
</dbReference>
<organism evidence="1 2">
    <name type="scientific">Rhizobium changzhiense</name>
    <dbReference type="NCBI Taxonomy" id="2692317"/>
    <lineage>
        <taxon>Bacteria</taxon>
        <taxon>Pseudomonadati</taxon>
        <taxon>Pseudomonadota</taxon>
        <taxon>Alphaproteobacteria</taxon>
        <taxon>Hyphomicrobiales</taxon>
        <taxon>Rhizobiaceae</taxon>
        <taxon>Rhizobium/Agrobacterium group</taxon>
        <taxon>Rhizobium</taxon>
    </lineage>
</organism>
<sequence>MKTDNQQKLRADRVWLSEDACDLDEFRALAEKTTALADYPAASAVEKNVLIYDSRKVMTAAATPEGRRAVLAEICEAFGEGPGVVVFKRAYEDTGIVDRASTIFDAIIEEQHRTSTGGGDHFAKPGANDRIWNSLEKHCLADPANFAEYYGNAIIALASEAWLGPSYQMTAQVNRVNPGGSAQSAHRDYHLGFQSSKVIEQFPAHVHRLSPVLTLQGAVAHCDMPLESGPTLFLPYSQTYVPGYLALKRQEFRDYFETNHVQLPLEKGDVVFFNPALFHAAGTNRSADIKRVANLLQVSSAFGRAMETVNRERMSARLFPALKALQGRLSPDEVANAVAACGEGYSFPTNLDRDPPLGGLAPKTQAQLMHEALKEGWSDEAFTAALAEQAGKKLS</sequence>
<comment type="caution">
    <text evidence="1">The sequence shown here is derived from an EMBL/GenBank/DDBJ whole genome shotgun (WGS) entry which is preliminary data.</text>
</comment>
<dbReference type="PANTHER" id="PTHR21308">
    <property type="entry name" value="PHYTANOYL-COA ALPHA-HYDROXYLASE"/>
    <property type="match status" value="1"/>
</dbReference>
<accession>A0ABR6A6W1</accession>
<dbReference type="RefSeq" id="WP_182209134.1">
    <property type="nucleotide sequence ID" value="NZ_JACGBJ010000006.1"/>
</dbReference>
<dbReference type="SUPFAM" id="SSF51197">
    <property type="entry name" value="Clavaminate synthase-like"/>
    <property type="match status" value="1"/>
</dbReference>
<dbReference type="Proteomes" id="UP000539787">
    <property type="component" value="Unassembled WGS sequence"/>
</dbReference>
<dbReference type="InterPro" id="IPR047128">
    <property type="entry name" value="PhyH"/>
</dbReference>
<keyword evidence="1" id="KW-0223">Dioxygenase</keyword>
<dbReference type="Gene3D" id="2.60.120.620">
    <property type="entry name" value="q2cbj1_9rhob like domain"/>
    <property type="match status" value="1"/>
</dbReference>
<gene>
    <name evidence="1" type="ORF">HX902_11925</name>
</gene>
<name>A0ABR6A6W1_9HYPH</name>
<evidence type="ECO:0000313" key="2">
    <source>
        <dbReference type="Proteomes" id="UP000539787"/>
    </source>
</evidence>
<protein>
    <submittedName>
        <fullName evidence="1">Phytanoyl-CoA dioxygenase family protein</fullName>
    </submittedName>
</protein>
<reference evidence="1 2" key="1">
    <citation type="submission" date="2020-07" db="EMBL/GenBank/DDBJ databases">
        <authorList>
            <person name="Sun Q."/>
        </authorList>
    </citation>
    <scope>NUCLEOTIDE SEQUENCE [LARGE SCALE GENOMIC DNA]</scope>
    <source>
        <strain evidence="1 2">WYCCWR 11317</strain>
    </source>
</reference>
<evidence type="ECO:0000313" key="1">
    <source>
        <dbReference type="EMBL" id="MBA5802349.1"/>
    </source>
</evidence>
<dbReference type="EMBL" id="JACGBJ010000006">
    <property type="protein sequence ID" value="MBA5802349.1"/>
    <property type="molecule type" value="Genomic_DNA"/>
</dbReference>
<keyword evidence="2" id="KW-1185">Reference proteome</keyword>
<proteinExistence type="predicted"/>
<dbReference type="GO" id="GO:0051213">
    <property type="term" value="F:dioxygenase activity"/>
    <property type="evidence" value="ECO:0007669"/>
    <property type="project" value="UniProtKB-KW"/>
</dbReference>
<dbReference type="Pfam" id="PF05721">
    <property type="entry name" value="PhyH"/>
    <property type="match status" value="1"/>
</dbReference>
<dbReference type="PANTHER" id="PTHR21308:SF8">
    <property type="entry name" value="PHYTANOYL-COA DIOXYGENASE FAMILY PROTEIN (AFU_ORTHOLOGUE AFUA_2G09620)"/>
    <property type="match status" value="1"/>
</dbReference>
<keyword evidence="1" id="KW-0560">Oxidoreductase</keyword>